<dbReference type="AlphaFoldDB" id="A0A1T5M3C0"/>
<feature type="domain" description="Prokaryotic-type class I peptide chain release factors" evidence="2">
    <location>
        <begin position="16"/>
        <end position="32"/>
    </location>
</feature>
<dbReference type="EMBL" id="FUZU01000003">
    <property type="protein sequence ID" value="SKC82359.1"/>
    <property type="molecule type" value="Genomic_DNA"/>
</dbReference>
<gene>
    <name evidence="3" type="ORF">SAMN05660236_4158</name>
</gene>
<organism evidence="3 4">
    <name type="scientific">Ohtaekwangia koreensis</name>
    <dbReference type="NCBI Taxonomy" id="688867"/>
    <lineage>
        <taxon>Bacteria</taxon>
        <taxon>Pseudomonadati</taxon>
        <taxon>Bacteroidota</taxon>
        <taxon>Cytophagia</taxon>
        <taxon>Cytophagales</taxon>
        <taxon>Fulvivirgaceae</taxon>
        <taxon>Ohtaekwangia</taxon>
    </lineage>
</organism>
<accession>A0A1T5M3C0</accession>
<dbReference type="RefSeq" id="WP_079688708.1">
    <property type="nucleotide sequence ID" value="NZ_FUZU01000003.1"/>
</dbReference>
<dbReference type="Pfam" id="PF00472">
    <property type="entry name" value="RF-1"/>
    <property type="match status" value="1"/>
</dbReference>
<dbReference type="GO" id="GO:0043022">
    <property type="term" value="F:ribosome binding"/>
    <property type="evidence" value="ECO:0007669"/>
    <property type="project" value="TreeGrafter"/>
</dbReference>
<evidence type="ECO:0000313" key="4">
    <source>
        <dbReference type="Proteomes" id="UP000190961"/>
    </source>
</evidence>
<dbReference type="Gene3D" id="3.30.160.20">
    <property type="match status" value="1"/>
</dbReference>
<dbReference type="GO" id="GO:0004045">
    <property type="term" value="F:peptidyl-tRNA hydrolase activity"/>
    <property type="evidence" value="ECO:0007669"/>
    <property type="project" value="TreeGrafter"/>
</dbReference>
<evidence type="ECO:0000256" key="1">
    <source>
        <dbReference type="SAM" id="MobiDB-lite"/>
    </source>
</evidence>
<reference evidence="3 4" key="1">
    <citation type="submission" date="2017-02" db="EMBL/GenBank/DDBJ databases">
        <authorList>
            <person name="Peterson S.W."/>
        </authorList>
    </citation>
    <scope>NUCLEOTIDE SEQUENCE [LARGE SCALE GENOMIC DNA]</scope>
    <source>
        <strain evidence="3 4">DSM 25262</strain>
    </source>
</reference>
<dbReference type="GO" id="GO:0003747">
    <property type="term" value="F:translation release factor activity"/>
    <property type="evidence" value="ECO:0007669"/>
    <property type="project" value="InterPro"/>
</dbReference>
<dbReference type="STRING" id="688867.SAMN05660236_4158"/>
<dbReference type="NCBIfam" id="NF006718">
    <property type="entry name" value="PRK09256.1"/>
    <property type="match status" value="1"/>
</dbReference>
<feature type="region of interest" description="Disordered" evidence="1">
    <location>
        <begin position="98"/>
        <end position="133"/>
    </location>
</feature>
<dbReference type="GO" id="GO:0072344">
    <property type="term" value="P:rescue of stalled ribosome"/>
    <property type="evidence" value="ECO:0007669"/>
    <property type="project" value="TreeGrafter"/>
</dbReference>
<name>A0A1T5M3C0_9BACT</name>
<proteinExistence type="predicted"/>
<sequence>MDPTKLSRELVFSTSRSSGPGGQNVNKVNTKVTLKFDVANSSILTEEEKQILAMKLATRLTTEGVLVLTSQDKRSQLDNKEAVILKFQKVIAKAFEKKKARKATKPSKTSVQNRIQKKKLHSEKKKWRKGPDE</sequence>
<dbReference type="InterPro" id="IPR000352">
    <property type="entry name" value="Pep_chain_release_fac_I"/>
</dbReference>
<dbReference type="OrthoDB" id="9815709at2"/>
<dbReference type="Proteomes" id="UP000190961">
    <property type="component" value="Unassembled WGS sequence"/>
</dbReference>
<dbReference type="PROSITE" id="PS00745">
    <property type="entry name" value="RF_PROK_I"/>
    <property type="match status" value="1"/>
</dbReference>
<dbReference type="PANTHER" id="PTHR47814:SF1">
    <property type="entry name" value="PEPTIDYL-TRNA HYDROLASE ARFB"/>
    <property type="match status" value="1"/>
</dbReference>
<protein>
    <submittedName>
        <fullName evidence="3">Ribosome-associated protein</fullName>
    </submittedName>
</protein>
<dbReference type="PANTHER" id="PTHR47814">
    <property type="entry name" value="PEPTIDYL-TRNA HYDROLASE ARFB"/>
    <property type="match status" value="1"/>
</dbReference>
<evidence type="ECO:0000259" key="2">
    <source>
        <dbReference type="PROSITE" id="PS00745"/>
    </source>
</evidence>
<evidence type="ECO:0000313" key="3">
    <source>
        <dbReference type="EMBL" id="SKC82359.1"/>
    </source>
</evidence>
<dbReference type="SUPFAM" id="SSF110916">
    <property type="entry name" value="Peptidyl-tRNA hydrolase domain-like"/>
    <property type="match status" value="1"/>
</dbReference>
<keyword evidence="4" id="KW-1185">Reference proteome</keyword>
<feature type="compositionally biased region" description="Basic residues" evidence="1">
    <location>
        <begin position="115"/>
        <end position="133"/>
    </location>
</feature>